<reference evidence="3" key="1">
    <citation type="journal article" date="2019" name="Int. J. Syst. Evol. Microbiol.">
        <title>The Global Catalogue of Microorganisms (GCM) 10K type strain sequencing project: providing services to taxonomists for standard genome sequencing and annotation.</title>
        <authorList>
            <consortium name="The Broad Institute Genomics Platform"/>
            <consortium name="The Broad Institute Genome Sequencing Center for Infectious Disease"/>
            <person name="Wu L."/>
            <person name="Ma J."/>
        </authorList>
    </citation>
    <scope>NUCLEOTIDE SEQUENCE [LARGE SCALE GENOMIC DNA]</scope>
    <source>
        <strain evidence="3">CGMCC 4.7248</strain>
    </source>
</reference>
<keyword evidence="3" id="KW-1185">Reference proteome</keyword>
<feature type="region of interest" description="Disordered" evidence="1">
    <location>
        <begin position="1"/>
        <end position="26"/>
    </location>
</feature>
<dbReference type="RefSeq" id="WP_381026561.1">
    <property type="nucleotide sequence ID" value="NZ_JBHSNY010000009.1"/>
</dbReference>
<gene>
    <name evidence="2" type="ORF">ACFPZJ_26940</name>
</gene>
<protein>
    <submittedName>
        <fullName evidence="2">DUF4259 domain-containing protein</fullName>
    </submittedName>
</protein>
<dbReference type="EMBL" id="JBHSNY010000009">
    <property type="protein sequence ID" value="MFC5637353.1"/>
    <property type="molecule type" value="Genomic_DNA"/>
</dbReference>
<evidence type="ECO:0000313" key="3">
    <source>
        <dbReference type="Proteomes" id="UP001596154"/>
    </source>
</evidence>
<sequence length="69" mass="7684">MVPGLTASVAPVHPAENRHTAPAEQVHSANREALHRVLDDESELAQGWVDHTDAAEWRQELQLILRALK</sequence>
<evidence type="ECO:0000256" key="1">
    <source>
        <dbReference type="SAM" id="MobiDB-lite"/>
    </source>
</evidence>
<accession>A0ABW0UW09</accession>
<proteinExistence type="predicted"/>
<organism evidence="2 3">
    <name type="scientific">Streptomyces bullii</name>
    <dbReference type="NCBI Taxonomy" id="349910"/>
    <lineage>
        <taxon>Bacteria</taxon>
        <taxon>Bacillati</taxon>
        <taxon>Actinomycetota</taxon>
        <taxon>Actinomycetes</taxon>
        <taxon>Kitasatosporales</taxon>
        <taxon>Streptomycetaceae</taxon>
        <taxon>Streptomyces</taxon>
    </lineage>
</organism>
<name>A0ABW0UW09_9ACTN</name>
<dbReference type="InterPro" id="IPR025355">
    <property type="entry name" value="DUF4259"/>
</dbReference>
<comment type="caution">
    <text evidence="2">The sequence shown here is derived from an EMBL/GenBank/DDBJ whole genome shotgun (WGS) entry which is preliminary data.</text>
</comment>
<evidence type="ECO:0000313" key="2">
    <source>
        <dbReference type="EMBL" id="MFC5637353.1"/>
    </source>
</evidence>
<dbReference type="Proteomes" id="UP001596154">
    <property type="component" value="Unassembled WGS sequence"/>
</dbReference>
<dbReference type="Pfam" id="PF14078">
    <property type="entry name" value="DUF4259"/>
    <property type="match status" value="1"/>
</dbReference>